<organism evidence="1">
    <name type="scientific">Rhizophora mucronata</name>
    <name type="common">Asiatic mangrove</name>
    <dbReference type="NCBI Taxonomy" id="61149"/>
    <lineage>
        <taxon>Eukaryota</taxon>
        <taxon>Viridiplantae</taxon>
        <taxon>Streptophyta</taxon>
        <taxon>Embryophyta</taxon>
        <taxon>Tracheophyta</taxon>
        <taxon>Spermatophyta</taxon>
        <taxon>Magnoliopsida</taxon>
        <taxon>eudicotyledons</taxon>
        <taxon>Gunneridae</taxon>
        <taxon>Pentapetalae</taxon>
        <taxon>rosids</taxon>
        <taxon>fabids</taxon>
        <taxon>Malpighiales</taxon>
        <taxon>Rhizophoraceae</taxon>
        <taxon>Rhizophora</taxon>
    </lineage>
</organism>
<name>A0A2P2LYI2_RHIMU</name>
<accession>A0A2P2LYI2</accession>
<evidence type="ECO:0000313" key="1">
    <source>
        <dbReference type="EMBL" id="MBX23037.1"/>
    </source>
</evidence>
<dbReference type="EMBL" id="GGEC01042553">
    <property type="protein sequence ID" value="MBX23037.1"/>
    <property type="molecule type" value="Transcribed_RNA"/>
</dbReference>
<dbReference type="AlphaFoldDB" id="A0A2P2LYI2"/>
<protein>
    <submittedName>
        <fullName evidence="1">Uncharacterized protein</fullName>
    </submittedName>
</protein>
<sequence>MCFPDPFFCMLLFFHSPQMVVASYMVALRH</sequence>
<reference evidence="1" key="1">
    <citation type="submission" date="2018-02" db="EMBL/GenBank/DDBJ databases">
        <title>Rhizophora mucronata_Transcriptome.</title>
        <authorList>
            <person name="Meera S.P."/>
            <person name="Sreeshan A."/>
            <person name="Augustine A."/>
        </authorList>
    </citation>
    <scope>NUCLEOTIDE SEQUENCE</scope>
    <source>
        <tissue evidence="1">Leaf</tissue>
    </source>
</reference>
<proteinExistence type="predicted"/>